<gene>
    <name evidence="2" type="ORF">IPV69_08650</name>
</gene>
<dbReference type="AlphaFoldDB" id="A0A7M2X0Z0"/>
<dbReference type="InterPro" id="IPR036291">
    <property type="entry name" value="NAD(P)-bd_dom_sf"/>
</dbReference>
<dbReference type="RefSeq" id="WP_206294676.1">
    <property type="nucleotide sequence ID" value="NZ_CP063458.1"/>
</dbReference>
<accession>A0A7M2X0Z0</accession>
<reference evidence="2 3" key="1">
    <citation type="submission" date="2020-10" db="EMBL/GenBank/DDBJ databases">
        <title>Wide distribution of Phycisphaera-like planctomycetes from WD2101 soil group in peatlands and genome analysis of the first cultivated representative.</title>
        <authorList>
            <person name="Dedysh S.N."/>
            <person name="Beletsky A.V."/>
            <person name="Ivanova A."/>
            <person name="Kulichevskaya I.S."/>
            <person name="Suzina N.E."/>
            <person name="Philippov D.A."/>
            <person name="Rakitin A.L."/>
            <person name="Mardanov A.V."/>
            <person name="Ravin N.V."/>
        </authorList>
    </citation>
    <scope>NUCLEOTIDE SEQUENCE [LARGE SCALE GENOMIC DNA]</scope>
    <source>
        <strain evidence="2 3">M1803</strain>
    </source>
</reference>
<dbReference type="InterPro" id="IPR001509">
    <property type="entry name" value="Epimerase_deHydtase"/>
</dbReference>
<protein>
    <submittedName>
        <fullName evidence="2">NAD-dependent epimerase/dehydratase family protein</fullName>
    </submittedName>
</protein>
<dbReference type="GO" id="GO:0004029">
    <property type="term" value="F:aldehyde dehydrogenase (NAD+) activity"/>
    <property type="evidence" value="ECO:0007669"/>
    <property type="project" value="TreeGrafter"/>
</dbReference>
<dbReference type="GO" id="GO:0005737">
    <property type="term" value="C:cytoplasm"/>
    <property type="evidence" value="ECO:0007669"/>
    <property type="project" value="TreeGrafter"/>
</dbReference>
<dbReference type="PANTHER" id="PTHR48079">
    <property type="entry name" value="PROTEIN YEEZ"/>
    <property type="match status" value="1"/>
</dbReference>
<proteinExistence type="predicted"/>
<evidence type="ECO:0000259" key="1">
    <source>
        <dbReference type="Pfam" id="PF01370"/>
    </source>
</evidence>
<keyword evidence="3" id="KW-1185">Reference proteome</keyword>
<evidence type="ECO:0000313" key="3">
    <source>
        <dbReference type="Proteomes" id="UP000593765"/>
    </source>
</evidence>
<dbReference type="SUPFAM" id="SSF51735">
    <property type="entry name" value="NAD(P)-binding Rossmann-fold domains"/>
    <property type="match status" value="1"/>
</dbReference>
<dbReference type="Proteomes" id="UP000593765">
    <property type="component" value="Chromosome"/>
</dbReference>
<evidence type="ECO:0000313" key="2">
    <source>
        <dbReference type="EMBL" id="QOV91407.1"/>
    </source>
</evidence>
<feature type="domain" description="NAD-dependent epimerase/dehydratase" evidence="1">
    <location>
        <begin position="9"/>
        <end position="219"/>
    </location>
</feature>
<dbReference type="Gene3D" id="3.40.50.720">
    <property type="entry name" value="NAD(P)-binding Rossmann-like Domain"/>
    <property type="match status" value="1"/>
</dbReference>
<dbReference type="PANTHER" id="PTHR48079:SF6">
    <property type="entry name" value="NAD(P)-BINDING DOMAIN-CONTAINING PROTEIN-RELATED"/>
    <property type="match status" value="1"/>
</dbReference>
<dbReference type="Pfam" id="PF01370">
    <property type="entry name" value="Epimerase"/>
    <property type="match status" value="1"/>
</dbReference>
<dbReference type="InterPro" id="IPR051783">
    <property type="entry name" value="NAD(P)-dependent_oxidoreduct"/>
</dbReference>
<dbReference type="KEGG" id="hbs:IPV69_08650"/>
<dbReference type="EMBL" id="CP063458">
    <property type="protein sequence ID" value="QOV91407.1"/>
    <property type="molecule type" value="Genomic_DNA"/>
</dbReference>
<name>A0A7M2X0Z0_9BACT</name>
<organism evidence="2 3">
    <name type="scientific">Humisphaera borealis</name>
    <dbReference type="NCBI Taxonomy" id="2807512"/>
    <lineage>
        <taxon>Bacteria</taxon>
        <taxon>Pseudomonadati</taxon>
        <taxon>Planctomycetota</taxon>
        <taxon>Phycisphaerae</taxon>
        <taxon>Tepidisphaerales</taxon>
        <taxon>Tepidisphaeraceae</taxon>
        <taxon>Humisphaera</taxon>
    </lineage>
</organism>
<sequence>MNNMPNGRIAVLGAAGEIGARLVLKLMNERRQVRAISRSRGARLGRWPSIDFHATGMSDEAALEAALRGCDAVVNCYVDKGLAGGDSALIERNLKGCMLALKIAQRVGVRRFIQVSSIAVLPPKLTQGALENELQYSRDSDWYTQVKVQTEKLFTVMVPGIDVVVVRPGIVYGPYLSWSRLAFRRAVEGAIAMPEPDAGICHAVHVDDLTRLLVHCADADKLSRRVLYGVNPEILRWTQYFDEHARVIGQPRRTVGYSQANLIAIARRPTGVREIAKWAFNSPLIPESLRNSAILGRLAGRARKLPAREISIAVTNSAGTITWPTSFEIDLFQSDAIFASTITGGADGFEYSIPFTTGVKSAGDWWNDIPG</sequence>